<dbReference type="Pfam" id="PF26381">
    <property type="entry name" value="BREX_PglY_5th"/>
    <property type="match status" value="1"/>
</dbReference>
<feature type="domain" description="ATPase PglY 5th" evidence="2">
    <location>
        <begin position="655"/>
        <end position="756"/>
    </location>
</feature>
<dbReference type="InterPro" id="IPR058748">
    <property type="entry name" value="PglY_5th"/>
</dbReference>
<evidence type="ECO:0000259" key="2">
    <source>
        <dbReference type="Pfam" id="PF26381"/>
    </source>
</evidence>
<evidence type="ECO:0000256" key="1">
    <source>
        <dbReference type="SAM" id="MobiDB-lite"/>
    </source>
</evidence>
<proteinExistence type="predicted"/>
<keyword evidence="5" id="KW-1185">Reference proteome</keyword>
<dbReference type="InterPro" id="IPR058747">
    <property type="entry name" value="PglY_C"/>
</dbReference>
<dbReference type="AlphaFoldDB" id="A0A9X0WLE7"/>
<gene>
    <name evidence="4" type="ORF">CKO25_16525</name>
</gene>
<sequence length="1033" mass="114832">GGDDGWGEVASGWDAMTFDAVCAGEASEEDRDRLVSDLVGTLFRSFADLANAQAGGYLEFDEGLRVMTRHAKALGYDAVILFLDELILWLASRLSDRNFISSEIQKVVKLVETGIPRALPVVSFIARQRDLREFVGDQYSGVEQEILSDSLKYWEGRFHTITLEDRNLPVIAQRRLLQPVDEAARVQIEAAFAQTEGMREEAFNLLLTSQGDREMFRALYPFSPALVQALVALSSALQRERTALKVMLMLLVEQRETLTLGRVIPVGDLYDVIASEAEPFSEHMRQHFESARLLFERKLVPVLELEHQETLQALRERPADDPKRQAFENDLRLLKTLVLAALVPEVESFKQLTSTKLAALNHGTIRSPIPGREAATVLQKCRKWAGQVGEIKISEDANPSIGVQLSGVDTESIIDQARINDNDGNRRRLVKDMVFDAFGIRDDNQLFVEHEWVWRGTRRRVEVLFQNIREISDEHVFESRDEQWKVIIDFPFDTGTHSPTDDQAKVRTYEASGGQARTLCWLPYFLSPDAQKNLGKLVVLEDILKGDDSFNRYSRHLSPQDRASARTLLDNQRSQLRQQMKDILIGAYGVAQPLPGSLDHCGLLESQIMSLQPGFAARPPQGTTMARAFEQLLGQALAFQYPDHPEFEGEVRSGDLGKVLAELRRAIHAPHGRIEVEGPLRAPMRQIAQPLKLGEMHERHFIFKEDWPQHLERTLAQSAGTGGVEVTVRGLRAAMDLPRPRGLPTAVQNLLILVFAEYGQFAFTLKGEPYEDVSLKDIRDDLVLIKQELAAPETWQRALAHAGAVLGLTIHPLRTANNQNALQKEVLAEVGTRLADCRALEADLRQQLTALGLPLQGGRLANATLAVQWLSALQPCEGAALVAALAALKPVTSLQALGRSIISAPRVSNALADNNWELLQAVWDHGDGVQIKRAVSAALTADELVTTLADALKQAQREATRLIQRPPVAPPPPPPISPPPGPSPDPTAKQLVLKQDDHQGLKAAQARQVLHEIASHLNEGVTLDIRYKVMRHP</sequence>
<dbReference type="Pfam" id="PF26382">
    <property type="entry name" value="BREX_PglY_6th"/>
    <property type="match status" value="1"/>
</dbReference>
<dbReference type="EMBL" id="NRSD01000021">
    <property type="protein sequence ID" value="MBK1646222.1"/>
    <property type="molecule type" value="Genomic_DNA"/>
</dbReference>
<evidence type="ECO:0000313" key="4">
    <source>
        <dbReference type="EMBL" id="MBK1646222.1"/>
    </source>
</evidence>
<feature type="region of interest" description="Disordered" evidence="1">
    <location>
        <begin position="962"/>
        <end position="989"/>
    </location>
</feature>
<organism evidence="4 5">
    <name type="scientific">Thiocapsa imhoffii</name>
    <dbReference type="NCBI Taxonomy" id="382777"/>
    <lineage>
        <taxon>Bacteria</taxon>
        <taxon>Pseudomonadati</taxon>
        <taxon>Pseudomonadota</taxon>
        <taxon>Gammaproteobacteria</taxon>
        <taxon>Chromatiales</taxon>
        <taxon>Chromatiaceae</taxon>
        <taxon>Thiocapsa</taxon>
    </lineage>
</organism>
<reference evidence="4 5" key="1">
    <citation type="journal article" date="2020" name="Microorganisms">
        <title>Osmotic Adaptation and Compatible Solute Biosynthesis of Phototrophic Bacteria as Revealed from Genome Analyses.</title>
        <authorList>
            <person name="Imhoff J.F."/>
            <person name="Rahn T."/>
            <person name="Kunzel S."/>
            <person name="Keller A."/>
            <person name="Neulinger S.C."/>
        </authorList>
    </citation>
    <scope>NUCLEOTIDE SEQUENCE [LARGE SCALE GENOMIC DNA]</scope>
    <source>
        <strain evidence="4 5">DSM 21303</strain>
    </source>
</reference>
<accession>A0A9X0WLE7</accession>
<dbReference type="Proteomes" id="UP001138802">
    <property type="component" value="Unassembled WGS sequence"/>
</dbReference>
<protein>
    <submittedName>
        <fullName evidence="4">Phage resistance protein</fullName>
    </submittedName>
</protein>
<evidence type="ECO:0000259" key="3">
    <source>
        <dbReference type="Pfam" id="PF26382"/>
    </source>
</evidence>
<dbReference type="RefSeq" id="WP_200389032.1">
    <property type="nucleotide sequence ID" value="NZ_NRSD01000021.1"/>
</dbReference>
<name>A0A9X0WLE7_9GAMM</name>
<feature type="non-terminal residue" evidence="4">
    <location>
        <position position="1"/>
    </location>
</feature>
<feature type="compositionally biased region" description="Pro residues" evidence="1">
    <location>
        <begin position="967"/>
        <end position="985"/>
    </location>
</feature>
<feature type="domain" description="ATPase PglY C-terminal" evidence="3">
    <location>
        <begin position="800"/>
        <end position="966"/>
    </location>
</feature>
<evidence type="ECO:0000313" key="5">
    <source>
        <dbReference type="Proteomes" id="UP001138802"/>
    </source>
</evidence>
<comment type="caution">
    <text evidence="4">The sequence shown here is derived from an EMBL/GenBank/DDBJ whole genome shotgun (WGS) entry which is preliminary data.</text>
</comment>